<feature type="domain" description="DUF2241" evidence="1">
    <location>
        <begin position="1"/>
        <end position="63"/>
    </location>
</feature>
<dbReference type="Pfam" id="PF10000">
    <property type="entry name" value="ACT_3"/>
    <property type="match status" value="1"/>
</dbReference>
<sequence>MVAGMRPVLEAGDVVFCTTRDDALVAAAAPAALALFREAEGVSLILPHATAERLGFAVDLPMRRIVLSVASALDGVGLTAAVAGALAREGIPCNVVAAFHHDHVFAPSAMAERALAALEALQAAAQAES</sequence>
<evidence type="ECO:0000313" key="3">
    <source>
        <dbReference type="EMBL" id="RBP09233.1"/>
    </source>
</evidence>
<dbReference type="SUPFAM" id="SSF55021">
    <property type="entry name" value="ACT-like"/>
    <property type="match status" value="2"/>
</dbReference>
<dbReference type="RefSeq" id="WP_113890846.1">
    <property type="nucleotide sequence ID" value="NZ_QNRK01000022.1"/>
</dbReference>
<dbReference type="InterPro" id="IPR018717">
    <property type="entry name" value="DUF2241"/>
</dbReference>
<keyword evidence="4" id="KW-1185">Reference proteome</keyword>
<dbReference type="PANTHER" id="PTHR39199">
    <property type="entry name" value="BLR5128 PROTEIN"/>
    <property type="match status" value="1"/>
</dbReference>
<evidence type="ECO:0000259" key="1">
    <source>
        <dbReference type="Pfam" id="PF10000"/>
    </source>
</evidence>
<name>A0A366F3K2_9HYPH</name>
<dbReference type="Proteomes" id="UP000253529">
    <property type="component" value="Unassembled WGS sequence"/>
</dbReference>
<comment type="caution">
    <text evidence="3">The sequence shown here is derived from an EMBL/GenBank/DDBJ whole genome shotgun (WGS) entry which is preliminary data.</text>
</comment>
<dbReference type="PANTHER" id="PTHR39199:SF1">
    <property type="entry name" value="BLR5128 PROTEIN"/>
    <property type="match status" value="1"/>
</dbReference>
<gene>
    <name evidence="3" type="ORF">DFR50_12270</name>
</gene>
<dbReference type="InterPro" id="IPR027795">
    <property type="entry name" value="CASTOR_ACT_dom"/>
</dbReference>
<dbReference type="AlphaFoldDB" id="A0A366F3K2"/>
<evidence type="ECO:0000259" key="2">
    <source>
        <dbReference type="Pfam" id="PF13840"/>
    </source>
</evidence>
<evidence type="ECO:0000313" key="4">
    <source>
        <dbReference type="Proteomes" id="UP000253529"/>
    </source>
</evidence>
<feature type="domain" description="CASTOR ACT" evidence="2">
    <location>
        <begin position="65"/>
        <end position="119"/>
    </location>
</feature>
<dbReference type="OrthoDB" id="517867at2"/>
<accession>A0A366F3K2</accession>
<protein>
    <submittedName>
        <fullName evidence="3">Uncharacterized protein</fullName>
    </submittedName>
</protein>
<dbReference type="InterPro" id="IPR045865">
    <property type="entry name" value="ACT-like_dom_sf"/>
</dbReference>
<organism evidence="3 4">
    <name type="scientific">Roseiarcus fermentans</name>
    <dbReference type="NCBI Taxonomy" id="1473586"/>
    <lineage>
        <taxon>Bacteria</taxon>
        <taxon>Pseudomonadati</taxon>
        <taxon>Pseudomonadota</taxon>
        <taxon>Alphaproteobacteria</taxon>
        <taxon>Hyphomicrobiales</taxon>
        <taxon>Roseiarcaceae</taxon>
        <taxon>Roseiarcus</taxon>
    </lineage>
</organism>
<proteinExistence type="predicted"/>
<dbReference type="EMBL" id="QNRK01000022">
    <property type="protein sequence ID" value="RBP09233.1"/>
    <property type="molecule type" value="Genomic_DNA"/>
</dbReference>
<reference evidence="3 4" key="1">
    <citation type="submission" date="2018-06" db="EMBL/GenBank/DDBJ databases">
        <title>Genomic Encyclopedia of Type Strains, Phase IV (KMG-IV): sequencing the most valuable type-strain genomes for metagenomic binning, comparative biology and taxonomic classification.</title>
        <authorList>
            <person name="Goeker M."/>
        </authorList>
    </citation>
    <scope>NUCLEOTIDE SEQUENCE [LARGE SCALE GENOMIC DNA]</scope>
    <source>
        <strain evidence="3 4">DSM 24875</strain>
    </source>
</reference>
<dbReference type="Pfam" id="PF13840">
    <property type="entry name" value="ACT_7"/>
    <property type="match status" value="1"/>
</dbReference>
<dbReference type="Gene3D" id="3.30.2130.10">
    <property type="entry name" value="VC0802-like"/>
    <property type="match status" value="1"/>
</dbReference>